<keyword evidence="8" id="KW-1185">Reference proteome</keyword>
<feature type="domain" description="SLC26A/SulP transporter" evidence="6">
    <location>
        <begin position="85"/>
        <end position="142"/>
    </location>
</feature>
<comment type="caution">
    <text evidence="7">The sequence shown here is derived from an EMBL/GenBank/DDBJ whole genome shotgun (WGS) entry which is preliminary data.</text>
</comment>
<protein>
    <submittedName>
        <fullName evidence="7">Sulfate transporter-like</fullName>
    </submittedName>
</protein>
<evidence type="ECO:0000256" key="1">
    <source>
        <dbReference type="ARBA" id="ARBA00004141"/>
    </source>
</evidence>
<keyword evidence="2" id="KW-0812">Transmembrane</keyword>
<gene>
    <name evidence="7" type="ORF">BIW11_05427</name>
</gene>
<dbReference type="Proteomes" id="UP000192247">
    <property type="component" value="Unassembled WGS sequence"/>
</dbReference>
<evidence type="ECO:0000256" key="2">
    <source>
        <dbReference type="ARBA" id="ARBA00022692"/>
    </source>
</evidence>
<dbReference type="InterPro" id="IPR011547">
    <property type="entry name" value="SLC26A/SulP_dom"/>
</dbReference>
<comment type="subcellular location">
    <subcellularLocation>
        <location evidence="1">Membrane</location>
        <topology evidence="1">Multi-pass membrane protein</topology>
    </subcellularLocation>
</comment>
<name>A0A1V9Y2B9_9ACAR</name>
<evidence type="ECO:0000313" key="8">
    <source>
        <dbReference type="Proteomes" id="UP000192247"/>
    </source>
</evidence>
<evidence type="ECO:0000256" key="5">
    <source>
        <dbReference type="SAM" id="MobiDB-lite"/>
    </source>
</evidence>
<proteinExistence type="predicted"/>
<evidence type="ECO:0000259" key="6">
    <source>
        <dbReference type="Pfam" id="PF00916"/>
    </source>
</evidence>
<keyword evidence="3" id="KW-1133">Transmembrane helix</keyword>
<dbReference type="GO" id="GO:0016020">
    <property type="term" value="C:membrane"/>
    <property type="evidence" value="ECO:0007669"/>
    <property type="project" value="UniProtKB-SubCell"/>
</dbReference>
<evidence type="ECO:0000256" key="3">
    <source>
        <dbReference type="ARBA" id="ARBA00022989"/>
    </source>
</evidence>
<dbReference type="Pfam" id="PF00916">
    <property type="entry name" value="Sulfate_transp"/>
    <property type="match status" value="1"/>
</dbReference>
<dbReference type="PANTHER" id="PTHR11814">
    <property type="entry name" value="SULFATE TRANSPORTER"/>
    <property type="match status" value="1"/>
</dbReference>
<dbReference type="AlphaFoldDB" id="A0A1V9Y2B9"/>
<dbReference type="InterPro" id="IPR001902">
    <property type="entry name" value="SLC26A/SulP_fam"/>
</dbReference>
<dbReference type="EMBL" id="MNPL01000584">
    <property type="protein sequence ID" value="OQR79879.1"/>
    <property type="molecule type" value="Genomic_DNA"/>
</dbReference>
<reference evidence="7 8" key="1">
    <citation type="journal article" date="2017" name="Gigascience">
        <title>Draft genome of the honey bee ectoparasitic mite, Tropilaelaps mercedesae, is shaped by the parasitic life history.</title>
        <authorList>
            <person name="Dong X."/>
            <person name="Armstrong S.D."/>
            <person name="Xia D."/>
            <person name="Makepeace B.L."/>
            <person name="Darby A.C."/>
            <person name="Kadowaki T."/>
        </authorList>
    </citation>
    <scope>NUCLEOTIDE SEQUENCE [LARGE SCALE GENOMIC DNA]</scope>
    <source>
        <strain evidence="7">Wuxi-XJTLU</strain>
    </source>
</reference>
<dbReference type="InParanoid" id="A0A1V9Y2B9"/>
<dbReference type="OrthoDB" id="10056540at2759"/>
<keyword evidence="4" id="KW-0472">Membrane</keyword>
<organism evidence="7 8">
    <name type="scientific">Tropilaelaps mercedesae</name>
    <dbReference type="NCBI Taxonomy" id="418985"/>
    <lineage>
        <taxon>Eukaryota</taxon>
        <taxon>Metazoa</taxon>
        <taxon>Ecdysozoa</taxon>
        <taxon>Arthropoda</taxon>
        <taxon>Chelicerata</taxon>
        <taxon>Arachnida</taxon>
        <taxon>Acari</taxon>
        <taxon>Parasitiformes</taxon>
        <taxon>Mesostigmata</taxon>
        <taxon>Gamasina</taxon>
        <taxon>Dermanyssoidea</taxon>
        <taxon>Laelapidae</taxon>
        <taxon>Tropilaelaps</taxon>
    </lineage>
</organism>
<evidence type="ECO:0000256" key="4">
    <source>
        <dbReference type="ARBA" id="ARBA00023136"/>
    </source>
</evidence>
<feature type="region of interest" description="Disordered" evidence="5">
    <location>
        <begin position="1"/>
        <end position="29"/>
    </location>
</feature>
<evidence type="ECO:0000313" key="7">
    <source>
        <dbReference type="EMBL" id="OQR79879.1"/>
    </source>
</evidence>
<dbReference type="GO" id="GO:0055085">
    <property type="term" value="P:transmembrane transport"/>
    <property type="evidence" value="ECO:0007669"/>
    <property type="project" value="InterPro"/>
</dbReference>
<dbReference type="STRING" id="418985.A0A1V9Y2B9"/>
<feature type="compositionally biased region" description="Polar residues" evidence="5">
    <location>
        <begin position="1"/>
        <end position="16"/>
    </location>
</feature>
<sequence>MENKGFINNSSDTSELANDKENQRPSNAFRKKSGVRIHITAEDLFVKNNADRKNQSLLSTACSRFHPLRLLPALGWLSRYHLPHLKEDFIAAITVAIMHVPQGLAYGELAGVSSIQGLYVSTFPPLIYALLGTTRHVSIGKIILLLGFKSDFYYQTLRVTNIHILLRSTNNIFLSTNCMNKSAA</sequence>
<accession>A0A1V9Y2B9</accession>